<evidence type="ECO:0000313" key="1">
    <source>
        <dbReference type="EMBL" id="EGO22471.1"/>
    </source>
</evidence>
<gene>
    <name evidence="1" type="ORF">SERLADRAFT_473336</name>
</gene>
<dbReference type="Proteomes" id="UP000008064">
    <property type="component" value="Unassembled WGS sequence"/>
</dbReference>
<accession>F8P2T6</accession>
<dbReference type="KEGG" id="sla:SERLADRAFT_473336"/>
<dbReference type="EMBL" id="GL945437">
    <property type="protein sequence ID" value="EGO22471.1"/>
    <property type="molecule type" value="Genomic_DNA"/>
</dbReference>
<protein>
    <submittedName>
        <fullName evidence="1">Uncharacterized protein</fullName>
    </submittedName>
</protein>
<name>F8P2T6_SERL9</name>
<organism>
    <name type="scientific">Serpula lacrymans var. lacrymans (strain S7.9)</name>
    <name type="common">Dry rot fungus</name>
    <dbReference type="NCBI Taxonomy" id="578457"/>
    <lineage>
        <taxon>Eukaryota</taxon>
        <taxon>Fungi</taxon>
        <taxon>Dikarya</taxon>
        <taxon>Basidiomycota</taxon>
        <taxon>Agaricomycotina</taxon>
        <taxon>Agaricomycetes</taxon>
        <taxon>Agaricomycetidae</taxon>
        <taxon>Boletales</taxon>
        <taxon>Coniophorineae</taxon>
        <taxon>Serpulaceae</taxon>
        <taxon>Serpula</taxon>
    </lineage>
</organism>
<sequence length="71" mass="8077">MNKSKANCTRVHLPILANDTLLSPLASSRPHSNGVLYDSLVRVPQMSSYAKRPHHLCMLFYTRIRDIVTQL</sequence>
<dbReference type="AlphaFoldDB" id="F8P2T6"/>
<dbReference type="HOGENOM" id="CLU_2741613_0_0_1"/>
<proteinExistence type="predicted"/>
<reference evidence="1" key="1">
    <citation type="submission" date="2011-04" db="EMBL/GenBank/DDBJ databases">
        <title>Evolution of plant cell wall degrading machinery underlies the functional diversity of forest fungi.</title>
        <authorList>
            <consortium name="US DOE Joint Genome Institute (JGI-PGF)"/>
            <person name="Eastwood D.C."/>
            <person name="Floudas D."/>
            <person name="Binder M."/>
            <person name="Majcherczyk A."/>
            <person name="Schneider P."/>
            <person name="Aerts A."/>
            <person name="Asiegbu F.O."/>
            <person name="Baker S.E."/>
            <person name="Barry K."/>
            <person name="Bendiksby M."/>
            <person name="Blumentritt M."/>
            <person name="Coutinho P.M."/>
            <person name="Cullen D."/>
            <person name="Cullen D."/>
            <person name="Gathman A."/>
            <person name="Goodell B."/>
            <person name="Henrissat B."/>
            <person name="Ihrmark K."/>
            <person name="Kauserud H."/>
            <person name="Kohler A."/>
            <person name="LaButti K."/>
            <person name="Lapidus A."/>
            <person name="Lavin J.L."/>
            <person name="Lee Y.-H."/>
            <person name="Lindquist E."/>
            <person name="Lilly W."/>
            <person name="Lucas S."/>
            <person name="Morin E."/>
            <person name="Murat C."/>
            <person name="Oguiza J.A."/>
            <person name="Park J."/>
            <person name="Pisabarro A.G."/>
            <person name="Riley R."/>
            <person name="Rosling A."/>
            <person name="Salamov A."/>
            <person name="Schmidt O."/>
            <person name="Schmutz J."/>
            <person name="Skrede I."/>
            <person name="Stenlid J."/>
            <person name="Wiebenga A."/>
            <person name="Xie X."/>
            <person name="Kues U."/>
            <person name="Hibbett D.S."/>
            <person name="Hoffmeister D."/>
            <person name="Hogberg N."/>
            <person name="Martin F."/>
            <person name="Grigoriev I.V."/>
            <person name="Watkinson S.C."/>
        </authorList>
    </citation>
    <scope>NUCLEOTIDE SEQUENCE</scope>
    <source>
        <strain evidence="1">S7.9</strain>
    </source>
</reference>
<dbReference type="GeneID" id="18820294"/>
<dbReference type="RefSeq" id="XP_007321009.1">
    <property type="nucleotide sequence ID" value="XM_007320947.1"/>
</dbReference>